<accession>B0TSQ3</accession>
<dbReference type="InterPro" id="IPR002346">
    <property type="entry name" value="Mopterin_DH_FAD-bd"/>
</dbReference>
<reference evidence="5" key="1">
    <citation type="submission" date="2008-01" db="EMBL/GenBank/DDBJ databases">
        <title>Complete sequence of Shewanella halifaxensis HAW-EB4.</title>
        <authorList>
            <consortium name="US DOE Joint Genome Institute"/>
            <person name="Copeland A."/>
            <person name="Lucas S."/>
            <person name="Lapidus A."/>
            <person name="Glavina del Rio T."/>
            <person name="Dalin E."/>
            <person name="Tice H."/>
            <person name="Bruce D."/>
            <person name="Goodwin L."/>
            <person name="Pitluck S."/>
            <person name="Sims D."/>
            <person name="Brettin T."/>
            <person name="Detter J.C."/>
            <person name="Han C."/>
            <person name="Kuske C.R."/>
            <person name="Schmutz J."/>
            <person name="Larimer F."/>
            <person name="Land M."/>
            <person name="Hauser L."/>
            <person name="Kyrpides N."/>
            <person name="Kim E."/>
            <person name="Zhao J.-S."/>
            <person name="Richardson P."/>
        </authorList>
    </citation>
    <scope>NUCLEOTIDE SEQUENCE [LARGE SCALE GENOMIC DNA]</scope>
    <source>
        <strain evidence="5">HAW-EB4</strain>
    </source>
</reference>
<evidence type="ECO:0000313" key="5">
    <source>
        <dbReference type="EMBL" id="ABZ75228.1"/>
    </source>
</evidence>
<dbReference type="InterPro" id="IPR016166">
    <property type="entry name" value="FAD-bd_PCMH"/>
</dbReference>
<keyword evidence="6" id="KW-1185">Reference proteome</keyword>
<dbReference type="GO" id="GO:0016491">
    <property type="term" value="F:oxidoreductase activity"/>
    <property type="evidence" value="ECO:0007669"/>
    <property type="project" value="UniProtKB-KW"/>
</dbReference>
<gene>
    <name evidence="5" type="ordered locus">Shal_0653</name>
</gene>
<proteinExistence type="predicted"/>
<keyword evidence="3" id="KW-0560">Oxidoreductase</keyword>
<dbReference type="SMART" id="SM01092">
    <property type="entry name" value="CO_deh_flav_C"/>
    <property type="match status" value="1"/>
</dbReference>
<dbReference type="InterPro" id="IPR036318">
    <property type="entry name" value="FAD-bd_PCMH-like_sf"/>
</dbReference>
<evidence type="ECO:0000256" key="2">
    <source>
        <dbReference type="ARBA" id="ARBA00022827"/>
    </source>
</evidence>
<dbReference type="HOGENOM" id="CLU_058050_0_0_6"/>
<dbReference type="Pfam" id="PF00941">
    <property type="entry name" value="FAD_binding_5"/>
    <property type="match status" value="1"/>
</dbReference>
<dbReference type="Pfam" id="PF03450">
    <property type="entry name" value="CO_deh_flav_C"/>
    <property type="match status" value="1"/>
</dbReference>
<evidence type="ECO:0000313" key="6">
    <source>
        <dbReference type="Proteomes" id="UP000001317"/>
    </source>
</evidence>
<sequence length="280" mass="30774">MIKVYRPTKLPQALNYKALWGATLFAGGTDIMVRGLENRIDSEAPILFLDNIDGLKKIERVNSGNESRVVIGAGVTLHELIAHELTPLMVKDAANRIGAPALRNRATLIGNICNASPAADMLPALYLLDARVDLTSKHCSRQLPIDEFILGPGKTALNADEIVTSVSLTLSQFDDYFYHKVGTRAANALTKLSILAAVRIESGTIMDWRLTFGAVGPTVVRSVEFENSLIGRNASILKEGKTRTEILKYYSDLISPIDDCRSSAEYRRCAAMNLLRRWLG</sequence>
<feature type="domain" description="FAD-binding PCMH-type" evidence="4">
    <location>
        <begin position="1"/>
        <end position="173"/>
    </location>
</feature>
<dbReference type="STRING" id="458817.Shal_0653"/>
<evidence type="ECO:0000256" key="1">
    <source>
        <dbReference type="ARBA" id="ARBA00022630"/>
    </source>
</evidence>
<keyword evidence="1" id="KW-0285">Flavoprotein</keyword>
<dbReference type="InterPro" id="IPR016169">
    <property type="entry name" value="FAD-bd_PCMH_sub2"/>
</dbReference>
<dbReference type="KEGG" id="shl:Shal_0653"/>
<keyword evidence="2" id="KW-0274">FAD</keyword>
<dbReference type="Gene3D" id="3.30.465.10">
    <property type="match status" value="1"/>
</dbReference>
<dbReference type="Gene3D" id="3.30.390.50">
    <property type="entry name" value="CO dehydrogenase flavoprotein, C-terminal domain"/>
    <property type="match status" value="1"/>
</dbReference>
<dbReference type="InterPro" id="IPR051312">
    <property type="entry name" value="Diverse_Substr_Oxidored"/>
</dbReference>
<dbReference type="eggNOG" id="COG1319">
    <property type="taxonomic scope" value="Bacteria"/>
</dbReference>
<protein>
    <submittedName>
        <fullName evidence="5">Molybdopterin dehydrogenase FAD-binding</fullName>
    </submittedName>
</protein>
<dbReference type="InterPro" id="IPR036683">
    <property type="entry name" value="CO_DH_flav_C_dom_sf"/>
</dbReference>
<name>B0TSQ3_SHEHH</name>
<dbReference type="SUPFAM" id="SSF56176">
    <property type="entry name" value="FAD-binding/transporter-associated domain-like"/>
    <property type="match status" value="1"/>
</dbReference>
<evidence type="ECO:0000259" key="4">
    <source>
        <dbReference type="PROSITE" id="PS51387"/>
    </source>
</evidence>
<dbReference type="PROSITE" id="PS51387">
    <property type="entry name" value="FAD_PCMH"/>
    <property type="match status" value="1"/>
</dbReference>
<dbReference type="InterPro" id="IPR005107">
    <property type="entry name" value="CO_DH_flav_C"/>
</dbReference>
<organism evidence="5 6">
    <name type="scientific">Shewanella halifaxensis (strain HAW-EB4)</name>
    <dbReference type="NCBI Taxonomy" id="458817"/>
    <lineage>
        <taxon>Bacteria</taxon>
        <taxon>Pseudomonadati</taxon>
        <taxon>Pseudomonadota</taxon>
        <taxon>Gammaproteobacteria</taxon>
        <taxon>Alteromonadales</taxon>
        <taxon>Shewanellaceae</taxon>
        <taxon>Shewanella</taxon>
    </lineage>
</organism>
<dbReference type="AlphaFoldDB" id="B0TSQ3"/>
<dbReference type="SUPFAM" id="SSF55447">
    <property type="entry name" value="CO dehydrogenase flavoprotein C-terminal domain-like"/>
    <property type="match status" value="1"/>
</dbReference>
<dbReference type="PANTHER" id="PTHR42659:SF2">
    <property type="entry name" value="XANTHINE DEHYDROGENASE SUBUNIT C-RELATED"/>
    <property type="match status" value="1"/>
</dbReference>
<dbReference type="RefSeq" id="WP_012275782.1">
    <property type="nucleotide sequence ID" value="NC_010334.1"/>
</dbReference>
<dbReference type="Proteomes" id="UP000001317">
    <property type="component" value="Chromosome"/>
</dbReference>
<evidence type="ECO:0000256" key="3">
    <source>
        <dbReference type="ARBA" id="ARBA00023002"/>
    </source>
</evidence>
<dbReference type="EMBL" id="CP000931">
    <property type="protein sequence ID" value="ABZ75228.1"/>
    <property type="molecule type" value="Genomic_DNA"/>
</dbReference>
<dbReference type="OrthoDB" id="9775084at2"/>
<dbReference type="GO" id="GO:0071949">
    <property type="term" value="F:FAD binding"/>
    <property type="evidence" value="ECO:0007669"/>
    <property type="project" value="InterPro"/>
</dbReference>
<dbReference type="PANTHER" id="PTHR42659">
    <property type="entry name" value="XANTHINE DEHYDROGENASE SUBUNIT C-RELATED"/>
    <property type="match status" value="1"/>
</dbReference>